<organism evidence="2 3">
    <name type="scientific">Phytophthora lilii</name>
    <dbReference type="NCBI Taxonomy" id="2077276"/>
    <lineage>
        <taxon>Eukaryota</taxon>
        <taxon>Sar</taxon>
        <taxon>Stramenopiles</taxon>
        <taxon>Oomycota</taxon>
        <taxon>Peronosporomycetes</taxon>
        <taxon>Peronosporales</taxon>
        <taxon>Peronosporaceae</taxon>
        <taxon>Phytophthora</taxon>
    </lineage>
</organism>
<comment type="caution">
    <text evidence="2">The sequence shown here is derived from an EMBL/GenBank/DDBJ whole genome shotgun (WGS) entry which is preliminary data.</text>
</comment>
<evidence type="ECO:0000256" key="1">
    <source>
        <dbReference type="SAM" id="MobiDB-lite"/>
    </source>
</evidence>
<evidence type="ECO:0000313" key="2">
    <source>
        <dbReference type="EMBL" id="GMF66054.1"/>
    </source>
</evidence>
<name>A0A9W7D8H2_9STRA</name>
<dbReference type="EMBL" id="BSXW01012534">
    <property type="protein sequence ID" value="GMF66054.1"/>
    <property type="molecule type" value="Genomic_DNA"/>
</dbReference>
<feature type="region of interest" description="Disordered" evidence="1">
    <location>
        <begin position="13"/>
        <end position="46"/>
    </location>
</feature>
<evidence type="ECO:0000313" key="3">
    <source>
        <dbReference type="Proteomes" id="UP001165083"/>
    </source>
</evidence>
<gene>
    <name evidence="2" type="ORF">Plil01_001860600</name>
</gene>
<proteinExistence type="predicted"/>
<dbReference type="Proteomes" id="UP001165083">
    <property type="component" value="Unassembled WGS sequence"/>
</dbReference>
<keyword evidence="3" id="KW-1185">Reference proteome</keyword>
<protein>
    <submittedName>
        <fullName evidence="2">Unnamed protein product</fullName>
    </submittedName>
</protein>
<accession>A0A9W7D8H2</accession>
<reference evidence="2" key="1">
    <citation type="submission" date="2023-04" db="EMBL/GenBank/DDBJ databases">
        <title>Phytophthora lilii NBRC 32176.</title>
        <authorList>
            <person name="Ichikawa N."/>
            <person name="Sato H."/>
            <person name="Tonouchi N."/>
        </authorList>
    </citation>
    <scope>NUCLEOTIDE SEQUENCE</scope>
    <source>
        <strain evidence="2">NBRC 32176</strain>
    </source>
</reference>
<dbReference type="OrthoDB" id="144571at2759"/>
<sequence length="114" mass="12537">MVLYRLYLNEQPKREEKKREEMAKGSRSAVPATSMKSSGAPSEASVTPLLPMKTISESSVAFDDLMDYPDAKYDEDVAKRVRAFRENPRNPTSLSLFLLGATGAARGGGQPRTL</sequence>
<feature type="compositionally biased region" description="Basic and acidic residues" evidence="1">
    <location>
        <begin position="13"/>
        <end position="24"/>
    </location>
</feature>
<dbReference type="AlphaFoldDB" id="A0A9W7D8H2"/>